<feature type="region of interest" description="Disordered" evidence="1">
    <location>
        <begin position="47"/>
        <end position="66"/>
    </location>
</feature>
<keyword evidence="3" id="KW-1185">Reference proteome</keyword>
<evidence type="ECO:0000256" key="1">
    <source>
        <dbReference type="SAM" id="MobiDB-lite"/>
    </source>
</evidence>
<dbReference type="Proteomes" id="UP001283361">
    <property type="component" value="Unassembled WGS sequence"/>
</dbReference>
<protein>
    <submittedName>
        <fullName evidence="2">Uncharacterized protein</fullName>
    </submittedName>
</protein>
<evidence type="ECO:0000313" key="2">
    <source>
        <dbReference type="EMBL" id="KAK3792091.1"/>
    </source>
</evidence>
<evidence type="ECO:0000313" key="3">
    <source>
        <dbReference type="Proteomes" id="UP001283361"/>
    </source>
</evidence>
<gene>
    <name evidence="2" type="ORF">RRG08_055358</name>
</gene>
<sequence>MASIEWSFEKFHSQSTMHDLLTAVDAWSGLSVSWACWSAVVCTGLGPSPGPGPGTEASGGGWSSLD</sequence>
<dbReference type="EMBL" id="JAWDGP010001389">
    <property type="protein sequence ID" value="KAK3792091.1"/>
    <property type="molecule type" value="Genomic_DNA"/>
</dbReference>
<dbReference type="AlphaFoldDB" id="A0AAE1E2P7"/>
<name>A0AAE1E2P7_9GAST</name>
<accession>A0AAE1E2P7</accession>
<organism evidence="2 3">
    <name type="scientific">Elysia crispata</name>
    <name type="common">lettuce slug</name>
    <dbReference type="NCBI Taxonomy" id="231223"/>
    <lineage>
        <taxon>Eukaryota</taxon>
        <taxon>Metazoa</taxon>
        <taxon>Spiralia</taxon>
        <taxon>Lophotrochozoa</taxon>
        <taxon>Mollusca</taxon>
        <taxon>Gastropoda</taxon>
        <taxon>Heterobranchia</taxon>
        <taxon>Euthyneura</taxon>
        <taxon>Panpulmonata</taxon>
        <taxon>Sacoglossa</taxon>
        <taxon>Placobranchoidea</taxon>
        <taxon>Plakobranchidae</taxon>
        <taxon>Elysia</taxon>
    </lineage>
</organism>
<proteinExistence type="predicted"/>
<comment type="caution">
    <text evidence="2">The sequence shown here is derived from an EMBL/GenBank/DDBJ whole genome shotgun (WGS) entry which is preliminary data.</text>
</comment>
<feature type="compositionally biased region" description="Gly residues" evidence="1">
    <location>
        <begin position="57"/>
        <end position="66"/>
    </location>
</feature>
<reference evidence="2" key="1">
    <citation type="journal article" date="2023" name="G3 (Bethesda)">
        <title>A reference genome for the long-term kleptoplast-retaining sea slug Elysia crispata morphotype clarki.</title>
        <authorList>
            <person name="Eastman K.E."/>
            <person name="Pendleton A.L."/>
            <person name="Shaikh M.A."/>
            <person name="Suttiyut T."/>
            <person name="Ogas R."/>
            <person name="Tomko P."/>
            <person name="Gavelis G."/>
            <person name="Widhalm J.R."/>
            <person name="Wisecaver J.H."/>
        </authorList>
    </citation>
    <scope>NUCLEOTIDE SEQUENCE</scope>
    <source>
        <strain evidence="2">ECLA1</strain>
    </source>
</reference>